<evidence type="ECO:0000313" key="6">
    <source>
        <dbReference type="EMBL" id="MBW5487209.1"/>
    </source>
</evidence>
<dbReference type="InterPro" id="IPR006162">
    <property type="entry name" value="Ppantetheine_attach_site"/>
</dbReference>
<evidence type="ECO:0000256" key="3">
    <source>
        <dbReference type="ARBA" id="ARBA00022679"/>
    </source>
</evidence>
<dbReference type="RefSeq" id="WP_219672415.1">
    <property type="nucleotide sequence ID" value="NZ_WTFF01000730.1"/>
</dbReference>
<dbReference type="EMBL" id="WTFF01000730">
    <property type="protein sequence ID" value="MBW5487209.1"/>
    <property type="molecule type" value="Genomic_DNA"/>
</dbReference>
<dbReference type="SUPFAM" id="SSF47336">
    <property type="entry name" value="ACP-like"/>
    <property type="match status" value="1"/>
</dbReference>
<dbReference type="SMART" id="SM00823">
    <property type="entry name" value="PKS_PP"/>
    <property type="match status" value="1"/>
</dbReference>
<evidence type="ECO:0000256" key="1">
    <source>
        <dbReference type="ARBA" id="ARBA00022450"/>
    </source>
</evidence>
<evidence type="ECO:0000256" key="4">
    <source>
        <dbReference type="ARBA" id="ARBA00023268"/>
    </source>
</evidence>
<sequence length="180" mass="19179">APRKPAAADPGAFARRLAGADADTRRRLLSDLVRDRTGAVLGHGTAAQIPAERSFRELGLDSLAAIELRNRLGAETGLRLSPTLVFDHPSPAAVAAHLDRELAPAADQPDRTAVRRIDELAAGLRAAEPDPVTARYVEERLRALLAELGGRQRQSAAPASDVDDVSDEELFDILNGEIGL</sequence>
<keyword evidence="7" id="KW-1185">Reference proteome</keyword>
<keyword evidence="4" id="KW-0511">Multifunctional enzyme</keyword>
<dbReference type="InterPro" id="IPR020806">
    <property type="entry name" value="PKS_PP-bd"/>
</dbReference>
<feature type="domain" description="Carrier" evidence="5">
    <location>
        <begin position="27"/>
        <end position="102"/>
    </location>
</feature>
<dbReference type="Gene3D" id="1.10.1200.10">
    <property type="entry name" value="ACP-like"/>
    <property type="match status" value="1"/>
</dbReference>
<keyword evidence="2" id="KW-0597">Phosphoprotein</keyword>
<gene>
    <name evidence="6" type="ORF">GPJ59_36760</name>
</gene>
<dbReference type="PANTHER" id="PTHR43775:SF51">
    <property type="entry name" value="INACTIVE PHENOLPHTHIOCEROL SYNTHESIS POLYKETIDE SYNTHASE TYPE I PKS1-RELATED"/>
    <property type="match status" value="1"/>
</dbReference>
<comment type="caution">
    <text evidence="6">The sequence shown here is derived from an EMBL/GenBank/DDBJ whole genome shotgun (WGS) entry which is preliminary data.</text>
</comment>
<reference evidence="6 7" key="1">
    <citation type="submission" date="2019-12" db="EMBL/GenBank/DDBJ databases">
        <title>Genome sequence of Streptomyces bambusae.</title>
        <authorList>
            <person name="Bansal K."/>
            <person name="Choksket S."/>
            <person name="Korpole S."/>
            <person name="Patil P.B."/>
        </authorList>
    </citation>
    <scope>NUCLEOTIDE SEQUENCE [LARGE SCALE GENOMIC DNA]</scope>
    <source>
        <strain evidence="6 7">SK60</strain>
    </source>
</reference>
<name>A0ABS6ZIG1_9ACTN</name>
<protein>
    <recommendedName>
        <fullName evidence="5">Carrier domain-containing protein</fullName>
    </recommendedName>
</protein>
<evidence type="ECO:0000256" key="2">
    <source>
        <dbReference type="ARBA" id="ARBA00022553"/>
    </source>
</evidence>
<dbReference type="InterPro" id="IPR009081">
    <property type="entry name" value="PP-bd_ACP"/>
</dbReference>
<organism evidence="6 7">
    <name type="scientific">Streptomyces bambusae</name>
    <dbReference type="NCBI Taxonomy" id="1550616"/>
    <lineage>
        <taxon>Bacteria</taxon>
        <taxon>Bacillati</taxon>
        <taxon>Actinomycetota</taxon>
        <taxon>Actinomycetes</taxon>
        <taxon>Kitasatosporales</taxon>
        <taxon>Streptomycetaceae</taxon>
        <taxon>Streptomyces</taxon>
    </lineage>
</organism>
<dbReference type="InterPro" id="IPR050091">
    <property type="entry name" value="PKS_NRPS_Biosynth_Enz"/>
</dbReference>
<dbReference type="PROSITE" id="PS00012">
    <property type="entry name" value="PHOSPHOPANTETHEINE"/>
    <property type="match status" value="1"/>
</dbReference>
<proteinExistence type="predicted"/>
<accession>A0ABS6ZIG1</accession>
<dbReference type="Pfam" id="PF00550">
    <property type="entry name" value="PP-binding"/>
    <property type="match status" value="1"/>
</dbReference>
<dbReference type="InterPro" id="IPR036736">
    <property type="entry name" value="ACP-like_sf"/>
</dbReference>
<keyword evidence="1" id="KW-0596">Phosphopantetheine</keyword>
<dbReference type="PANTHER" id="PTHR43775">
    <property type="entry name" value="FATTY ACID SYNTHASE"/>
    <property type="match status" value="1"/>
</dbReference>
<feature type="non-terminal residue" evidence="6">
    <location>
        <position position="1"/>
    </location>
</feature>
<keyword evidence="3" id="KW-0808">Transferase</keyword>
<dbReference type="Proteomes" id="UP000812013">
    <property type="component" value="Unassembled WGS sequence"/>
</dbReference>
<dbReference type="PROSITE" id="PS50075">
    <property type="entry name" value="CARRIER"/>
    <property type="match status" value="1"/>
</dbReference>
<evidence type="ECO:0000259" key="5">
    <source>
        <dbReference type="PROSITE" id="PS50075"/>
    </source>
</evidence>
<dbReference type="SMART" id="SM01294">
    <property type="entry name" value="PKS_PP_betabranch"/>
    <property type="match status" value="1"/>
</dbReference>
<evidence type="ECO:0000313" key="7">
    <source>
        <dbReference type="Proteomes" id="UP000812013"/>
    </source>
</evidence>